<dbReference type="InterPro" id="IPR036291">
    <property type="entry name" value="NAD(P)-bd_dom_sf"/>
</dbReference>
<dbReference type="Gene3D" id="3.30.360.10">
    <property type="entry name" value="Dihydrodipicolinate Reductase, domain 2"/>
    <property type="match status" value="1"/>
</dbReference>
<dbReference type="InterPro" id="IPR000683">
    <property type="entry name" value="Gfo/Idh/MocA-like_OxRdtase_N"/>
</dbReference>
<dbReference type="GO" id="GO:0006740">
    <property type="term" value="P:NADPH regeneration"/>
    <property type="evidence" value="ECO:0007669"/>
    <property type="project" value="TreeGrafter"/>
</dbReference>
<evidence type="ECO:0000256" key="1">
    <source>
        <dbReference type="ARBA" id="ARBA00010928"/>
    </source>
</evidence>
<proteinExistence type="inferred from homology"/>
<dbReference type="OrthoDB" id="64915at2759"/>
<protein>
    <recommendedName>
        <fullName evidence="7">Gfo/Idh/MocA-like oxidoreductase N-terminal domain-containing protein</fullName>
    </recommendedName>
</protein>
<dbReference type="Proteomes" id="UP000237144">
    <property type="component" value="Unassembled WGS sequence"/>
</dbReference>
<dbReference type="PANTHER" id="PTHR42840:SF5">
    <property type="entry name" value="NAD(P)-BINDING ROSSMANN-FOLD SUPERFAMILY PROTEIN"/>
    <property type="match status" value="1"/>
</dbReference>
<comment type="caution">
    <text evidence="5">The sequence shown here is derived from an EMBL/GenBank/DDBJ whole genome shotgun (WGS) entry which is preliminary data.</text>
</comment>
<evidence type="ECO:0000259" key="4">
    <source>
        <dbReference type="Pfam" id="PF22725"/>
    </source>
</evidence>
<gene>
    <name evidence="5" type="ORF">BMF94_6189</name>
</gene>
<dbReference type="SUPFAM" id="SSF51735">
    <property type="entry name" value="NAD(P)-binding Rossmann-fold domains"/>
    <property type="match status" value="1"/>
</dbReference>
<dbReference type="PANTHER" id="PTHR42840">
    <property type="entry name" value="NAD(P)-BINDING ROSSMANN-FOLD SUPERFAMILY PROTEIN-RELATED"/>
    <property type="match status" value="1"/>
</dbReference>
<accession>A0A2S5B1W7</accession>
<dbReference type="STRING" id="741276.A0A2S5B1W7"/>
<dbReference type="SUPFAM" id="SSF55347">
    <property type="entry name" value="Glyceraldehyde-3-phosphate dehydrogenase-like, C-terminal domain"/>
    <property type="match status" value="1"/>
</dbReference>
<evidence type="ECO:0000313" key="6">
    <source>
        <dbReference type="Proteomes" id="UP000237144"/>
    </source>
</evidence>
<dbReference type="Pfam" id="PF22725">
    <property type="entry name" value="GFO_IDH_MocA_C3"/>
    <property type="match status" value="1"/>
</dbReference>
<feature type="region of interest" description="Disordered" evidence="2">
    <location>
        <begin position="297"/>
        <end position="325"/>
    </location>
</feature>
<dbReference type="GO" id="GO:0000166">
    <property type="term" value="F:nucleotide binding"/>
    <property type="evidence" value="ECO:0007669"/>
    <property type="project" value="InterPro"/>
</dbReference>
<evidence type="ECO:0008006" key="7">
    <source>
        <dbReference type="Google" id="ProtNLM"/>
    </source>
</evidence>
<evidence type="ECO:0000256" key="2">
    <source>
        <dbReference type="SAM" id="MobiDB-lite"/>
    </source>
</evidence>
<comment type="similarity">
    <text evidence="1">Belongs to the Gfo/Idh/MocA family.</text>
</comment>
<sequence>MSLQRHRVALLGAGGFATTAHLPAIAATQHLHLVAVYSRSSSSVQSLVQAAKKYSSTAHDLAVYSDEDGGLDRLLARDDVDSVVLALPISAQPAIIEKAWRAGKSVISEKPLAPSISEARRLISLSSDSSFPPLSGPKSSRPRWFVAEQFPYTPSFDRAARLVRSGRIGRVQSFNVDIYIQIPKPEGANNWRKVPDYQGGFILDGGVHFAAALRHILPSPIVSISAVVRQLQPHLPPIDTLQALVTCEDGTIGSVSISFGLARPSEDKRYIFRGEKGTVEVDFGDKRTHVVKLVSMPSANAPASGQDAEERAQDSCGEEGQPEEPQKLEMEFPAQVGVENEFEAFGKVYDGAEVDTAEVLRRCGPRATLRDLAFIEAAIKSSEEKRQVSLRELIGDALWDIGA</sequence>
<feature type="domain" description="GFO/IDH/MocA-like oxidoreductase" evidence="4">
    <location>
        <begin position="157"/>
        <end position="280"/>
    </location>
</feature>
<evidence type="ECO:0000313" key="5">
    <source>
        <dbReference type="EMBL" id="POY70778.1"/>
    </source>
</evidence>
<feature type="domain" description="Gfo/Idh/MocA-like oxidoreductase N-terminal" evidence="3">
    <location>
        <begin position="7"/>
        <end position="125"/>
    </location>
</feature>
<dbReference type="GO" id="GO:0005737">
    <property type="term" value="C:cytoplasm"/>
    <property type="evidence" value="ECO:0007669"/>
    <property type="project" value="TreeGrafter"/>
</dbReference>
<name>A0A2S5B1W7_9BASI</name>
<dbReference type="Gene3D" id="3.40.50.720">
    <property type="entry name" value="NAD(P)-binding Rossmann-like Domain"/>
    <property type="match status" value="1"/>
</dbReference>
<dbReference type="Pfam" id="PF01408">
    <property type="entry name" value="GFO_IDH_MocA"/>
    <property type="match status" value="1"/>
</dbReference>
<dbReference type="GO" id="GO:0016491">
    <property type="term" value="F:oxidoreductase activity"/>
    <property type="evidence" value="ECO:0007669"/>
    <property type="project" value="TreeGrafter"/>
</dbReference>
<keyword evidence="6" id="KW-1185">Reference proteome</keyword>
<dbReference type="EMBL" id="PJQD01000097">
    <property type="protein sequence ID" value="POY70778.1"/>
    <property type="molecule type" value="Genomic_DNA"/>
</dbReference>
<reference evidence="5 6" key="1">
    <citation type="journal article" date="2018" name="Front. Microbiol.">
        <title>Prospects for Fungal Bioremediation of Acidic Radioactive Waste Sites: Characterization and Genome Sequence of Rhodotorula taiwanensis MD1149.</title>
        <authorList>
            <person name="Tkavc R."/>
            <person name="Matrosova V.Y."/>
            <person name="Grichenko O.E."/>
            <person name="Gostincar C."/>
            <person name="Volpe R.P."/>
            <person name="Klimenkova P."/>
            <person name="Gaidamakova E.K."/>
            <person name="Zhou C.E."/>
            <person name="Stewart B.J."/>
            <person name="Lyman M.G."/>
            <person name="Malfatti S.A."/>
            <person name="Rubinfeld B."/>
            <person name="Courtot M."/>
            <person name="Singh J."/>
            <person name="Dalgard C.L."/>
            <person name="Hamilton T."/>
            <person name="Frey K.G."/>
            <person name="Gunde-Cimerman N."/>
            <person name="Dugan L."/>
            <person name="Daly M.J."/>
        </authorList>
    </citation>
    <scope>NUCLEOTIDE SEQUENCE [LARGE SCALE GENOMIC DNA]</scope>
    <source>
        <strain evidence="5 6">MD1149</strain>
    </source>
</reference>
<evidence type="ECO:0000259" key="3">
    <source>
        <dbReference type="Pfam" id="PF01408"/>
    </source>
</evidence>
<dbReference type="AlphaFoldDB" id="A0A2S5B1W7"/>
<dbReference type="InterPro" id="IPR055170">
    <property type="entry name" value="GFO_IDH_MocA-like_dom"/>
</dbReference>
<organism evidence="5 6">
    <name type="scientific">Rhodotorula taiwanensis</name>
    <dbReference type="NCBI Taxonomy" id="741276"/>
    <lineage>
        <taxon>Eukaryota</taxon>
        <taxon>Fungi</taxon>
        <taxon>Dikarya</taxon>
        <taxon>Basidiomycota</taxon>
        <taxon>Pucciniomycotina</taxon>
        <taxon>Microbotryomycetes</taxon>
        <taxon>Sporidiobolales</taxon>
        <taxon>Sporidiobolaceae</taxon>
        <taxon>Rhodotorula</taxon>
    </lineage>
</organism>